<dbReference type="OrthoDB" id="10262656at2759"/>
<reference evidence="8 9" key="1">
    <citation type="submission" date="2019-09" db="EMBL/GenBank/DDBJ databases">
        <title>Draft genome of the ectomycorrhizal ascomycete Sphaerosporella brunnea.</title>
        <authorList>
            <consortium name="DOE Joint Genome Institute"/>
            <person name="Benucci G.M."/>
            <person name="Marozzi G."/>
            <person name="Antonielli L."/>
            <person name="Sanchez S."/>
            <person name="Marco P."/>
            <person name="Wang X."/>
            <person name="Falini L.B."/>
            <person name="Barry K."/>
            <person name="Haridas S."/>
            <person name="Lipzen A."/>
            <person name="Labutti K."/>
            <person name="Grigoriev I.V."/>
            <person name="Murat C."/>
            <person name="Martin F."/>
            <person name="Albertini E."/>
            <person name="Donnini D."/>
            <person name="Bonito G."/>
        </authorList>
    </citation>
    <scope>NUCLEOTIDE SEQUENCE [LARGE SCALE GENOMIC DNA]</scope>
    <source>
        <strain evidence="8 9">Sb_GMNB300</strain>
    </source>
</reference>
<evidence type="ECO:0000313" key="9">
    <source>
        <dbReference type="Proteomes" id="UP000326924"/>
    </source>
</evidence>
<dbReference type="Proteomes" id="UP000326924">
    <property type="component" value="Unassembled WGS sequence"/>
</dbReference>
<feature type="transmembrane region" description="Helical" evidence="6">
    <location>
        <begin position="87"/>
        <end position="105"/>
    </location>
</feature>
<dbReference type="Pfam" id="PF07690">
    <property type="entry name" value="MFS_1"/>
    <property type="match status" value="1"/>
</dbReference>
<name>A0A5J5EXS5_9PEZI</name>
<proteinExistence type="predicted"/>
<protein>
    <submittedName>
        <fullName evidence="8">Major facilitator superfamily domain-containing protein</fullName>
    </submittedName>
</protein>
<feature type="transmembrane region" description="Helical" evidence="6">
    <location>
        <begin position="187"/>
        <end position="211"/>
    </location>
</feature>
<organism evidence="8 9">
    <name type="scientific">Sphaerosporella brunnea</name>
    <dbReference type="NCBI Taxonomy" id="1250544"/>
    <lineage>
        <taxon>Eukaryota</taxon>
        <taxon>Fungi</taxon>
        <taxon>Dikarya</taxon>
        <taxon>Ascomycota</taxon>
        <taxon>Pezizomycotina</taxon>
        <taxon>Pezizomycetes</taxon>
        <taxon>Pezizales</taxon>
        <taxon>Pyronemataceae</taxon>
        <taxon>Sphaerosporella</taxon>
    </lineage>
</organism>
<dbReference type="GO" id="GO:0016020">
    <property type="term" value="C:membrane"/>
    <property type="evidence" value="ECO:0007669"/>
    <property type="project" value="UniProtKB-SubCell"/>
</dbReference>
<feature type="transmembrane region" description="Helical" evidence="6">
    <location>
        <begin position="345"/>
        <end position="364"/>
    </location>
</feature>
<dbReference type="AlphaFoldDB" id="A0A5J5EXS5"/>
<evidence type="ECO:0000256" key="5">
    <source>
        <dbReference type="ARBA" id="ARBA00023136"/>
    </source>
</evidence>
<dbReference type="InterPro" id="IPR036259">
    <property type="entry name" value="MFS_trans_sf"/>
</dbReference>
<dbReference type="Gene3D" id="1.20.1250.20">
    <property type="entry name" value="MFS general substrate transporter like domains"/>
    <property type="match status" value="1"/>
</dbReference>
<evidence type="ECO:0000313" key="8">
    <source>
        <dbReference type="EMBL" id="KAA8906098.1"/>
    </source>
</evidence>
<feature type="transmembrane region" description="Helical" evidence="6">
    <location>
        <begin position="289"/>
        <end position="309"/>
    </location>
</feature>
<feature type="transmembrane region" description="Helical" evidence="6">
    <location>
        <begin position="16"/>
        <end position="38"/>
    </location>
</feature>
<evidence type="ECO:0000256" key="3">
    <source>
        <dbReference type="ARBA" id="ARBA00022692"/>
    </source>
</evidence>
<dbReference type="PANTHER" id="PTHR23504">
    <property type="entry name" value="MAJOR FACILITATOR SUPERFAMILY DOMAIN-CONTAINING PROTEIN 10"/>
    <property type="match status" value="1"/>
</dbReference>
<keyword evidence="9" id="KW-1185">Reference proteome</keyword>
<feature type="transmembrane region" description="Helical" evidence="6">
    <location>
        <begin position="476"/>
        <end position="493"/>
    </location>
</feature>
<dbReference type="EMBL" id="VXIS01000092">
    <property type="protein sequence ID" value="KAA8906098.1"/>
    <property type="molecule type" value="Genomic_DNA"/>
</dbReference>
<feature type="transmembrane region" description="Helical" evidence="6">
    <location>
        <begin position="145"/>
        <end position="167"/>
    </location>
</feature>
<evidence type="ECO:0000256" key="1">
    <source>
        <dbReference type="ARBA" id="ARBA00004141"/>
    </source>
</evidence>
<dbReference type="FunCoup" id="A0A5J5EXS5">
    <property type="interactions" value="62"/>
</dbReference>
<dbReference type="CDD" id="cd17330">
    <property type="entry name" value="MFS_SLC46_TetA_like"/>
    <property type="match status" value="1"/>
</dbReference>
<keyword evidence="5 6" id="KW-0472">Membrane</keyword>
<evidence type="ECO:0000256" key="4">
    <source>
        <dbReference type="ARBA" id="ARBA00022989"/>
    </source>
</evidence>
<feature type="transmembrane region" description="Helical" evidence="6">
    <location>
        <begin position="405"/>
        <end position="424"/>
    </location>
</feature>
<comment type="subcellular location">
    <subcellularLocation>
        <location evidence="1">Membrane</location>
        <topology evidence="1">Multi-pass membrane protein</topology>
    </subcellularLocation>
</comment>
<dbReference type="InterPro" id="IPR020846">
    <property type="entry name" value="MFS_dom"/>
</dbReference>
<accession>A0A5J5EXS5</accession>
<dbReference type="SUPFAM" id="SSF103473">
    <property type="entry name" value="MFS general substrate transporter"/>
    <property type="match status" value="1"/>
</dbReference>
<dbReference type="InParanoid" id="A0A5J5EXS5"/>
<gene>
    <name evidence="8" type="ORF">FN846DRAFT_907147</name>
</gene>
<feature type="transmembrane region" description="Helical" evidence="6">
    <location>
        <begin position="53"/>
        <end position="75"/>
    </location>
</feature>
<keyword evidence="2" id="KW-0813">Transport</keyword>
<dbReference type="PANTHER" id="PTHR23504:SF15">
    <property type="entry name" value="MAJOR FACILITATOR SUPERFAMILY (MFS) PROFILE DOMAIN-CONTAINING PROTEIN"/>
    <property type="match status" value="1"/>
</dbReference>
<sequence length="586" mass="63645">MPSTAPATKDFPVKQLIILALCRICEPISFTSIFPYIYQMIESFGIAKNQNEIGIYAGMVTSAFAIAEFSTGMLWGRISDRIGRKPVLIIGLVGTLISMLIFGFAKSLSVALIARALGGGLNGNIGVIQTTVAELVREKEHQPRAFAIMPFIWCLGSIIGPALGGLLAEPTRFYPGIFPPGGLLEEYPFLLPNMVSSVVLVFGIANGILFLEETHEVLRQKRDYGREIGEKLVNFFSWKKPEPKRGDNGYTALETEPLLSRHNADYSTNNGQETPDIAPQKKIPSIWRAFTRPVIGLVISYGILAYHTMGFEQLMPVFLSTPVSDEKPHDLLRFTGGLGMTTQSIGFILSMQGVFSMCMQFFVFPPVARHFGVLGLYRFCMFTYATSYIIVPYLDWLPEGNIQKIGVYVVLAIKITYGVLAYPCNAILLTNSAPSLLVLGAINGIASSCASLARAISPTVTGMIYSFGLDINCVGLAWWVNAGVCIIGAVQAISMKQEDFDREPEDLDIMSVIDEEAAAGTAIDGRVPIINVDVPGIGTTGETFDEYGLVRSVVEGEITALSESVPPNGTMASLAKVASRIAENNN</sequence>
<evidence type="ECO:0000256" key="6">
    <source>
        <dbReference type="SAM" id="Phobius"/>
    </source>
</evidence>
<feature type="transmembrane region" description="Helical" evidence="6">
    <location>
        <begin position="111"/>
        <end position="133"/>
    </location>
</feature>
<dbReference type="PROSITE" id="PS50850">
    <property type="entry name" value="MFS"/>
    <property type="match status" value="1"/>
</dbReference>
<evidence type="ECO:0000256" key="2">
    <source>
        <dbReference type="ARBA" id="ARBA00022448"/>
    </source>
</evidence>
<comment type="caution">
    <text evidence="8">The sequence shown here is derived from an EMBL/GenBank/DDBJ whole genome shotgun (WGS) entry which is preliminary data.</text>
</comment>
<feature type="transmembrane region" description="Helical" evidence="6">
    <location>
        <begin position="436"/>
        <end position="456"/>
    </location>
</feature>
<feature type="domain" description="Major facilitator superfamily (MFS) profile" evidence="7">
    <location>
        <begin position="15"/>
        <end position="500"/>
    </location>
</feature>
<dbReference type="InterPro" id="IPR011701">
    <property type="entry name" value="MFS"/>
</dbReference>
<evidence type="ECO:0000259" key="7">
    <source>
        <dbReference type="PROSITE" id="PS50850"/>
    </source>
</evidence>
<feature type="transmembrane region" description="Helical" evidence="6">
    <location>
        <begin position="376"/>
        <end position="393"/>
    </location>
</feature>
<dbReference type="GO" id="GO:0022857">
    <property type="term" value="F:transmembrane transporter activity"/>
    <property type="evidence" value="ECO:0007669"/>
    <property type="project" value="InterPro"/>
</dbReference>
<keyword evidence="4 6" id="KW-1133">Transmembrane helix</keyword>
<keyword evidence="3 6" id="KW-0812">Transmembrane</keyword>